<comment type="function">
    <text evidence="6">One of the primary rRNA binding proteins, this protein initially binds near the 5'-end of the 23S rRNA. It is important during the early stages of 50S assembly. It makes multiple contacts with different domains of the 23S rRNA in the assembled 50S subunit and ribosome.</text>
</comment>
<evidence type="ECO:0000313" key="8">
    <source>
        <dbReference type="EMBL" id="AMK53582.1"/>
    </source>
</evidence>
<evidence type="ECO:0000256" key="4">
    <source>
        <dbReference type="ARBA" id="ARBA00023274"/>
    </source>
</evidence>
<dbReference type="GO" id="GO:0006412">
    <property type="term" value="P:translation"/>
    <property type="evidence" value="ECO:0007669"/>
    <property type="project" value="UniProtKB-UniRule"/>
</dbReference>
<dbReference type="RefSeq" id="WP_067554890.1">
    <property type="nucleotide sequence ID" value="NZ_CAJTBG010000005.1"/>
</dbReference>
<dbReference type="Proteomes" id="UP000186758">
    <property type="component" value="Unassembled WGS sequence"/>
</dbReference>
<dbReference type="Pfam" id="PF00573">
    <property type="entry name" value="Ribosomal_L4"/>
    <property type="match status" value="1"/>
</dbReference>
<evidence type="ECO:0000256" key="2">
    <source>
        <dbReference type="ARBA" id="ARBA00011838"/>
    </source>
</evidence>
<gene>
    <name evidence="6" type="primary">rplD</name>
    <name evidence="8" type="ORF">AALO17_04480</name>
    <name evidence="9" type="ORF">BO223_06190</name>
</gene>
<dbReference type="Gene3D" id="3.40.1370.10">
    <property type="match status" value="1"/>
</dbReference>
<dbReference type="GO" id="GO:1990904">
    <property type="term" value="C:ribonucleoprotein complex"/>
    <property type="evidence" value="ECO:0007669"/>
    <property type="project" value="UniProtKB-KW"/>
</dbReference>
<evidence type="ECO:0000313" key="11">
    <source>
        <dbReference type="Proteomes" id="UP000186758"/>
    </source>
</evidence>
<dbReference type="InterPro" id="IPR002136">
    <property type="entry name" value="Ribosomal_uL4"/>
</dbReference>
<dbReference type="NCBIfam" id="TIGR03953">
    <property type="entry name" value="rplD_bact"/>
    <property type="match status" value="1"/>
</dbReference>
<evidence type="ECO:0000256" key="1">
    <source>
        <dbReference type="ARBA" id="ARBA00010528"/>
    </source>
</evidence>
<protein>
    <recommendedName>
        <fullName evidence="5 6">Large ribosomal subunit protein uL4</fullName>
    </recommendedName>
</protein>
<comment type="function">
    <text evidence="6">Forms part of the polypeptide exit tunnel.</text>
</comment>
<reference evidence="8 10" key="1">
    <citation type="journal article" date="2016" name="Gut Pathog.">
        <title>Whole genome sequencing of "Faecalibaculum rodentium" ALO17, isolated from C57BL/6J laboratory mouse feces.</title>
        <authorList>
            <person name="Lim S."/>
            <person name="Chang D.H."/>
            <person name="Ahn S."/>
            <person name="Kim B.C."/>
        </authorList>
    </citation>
    <scope>NUCLEOTIDE SEQUENCE [LARGE SCALE GENOMIC DNA]</scope>
    <source>
        <strain evidence="8 10">Alo17</strain>
    </source>
</reference>
<dbReference type="PANTHER" id="PTHR10746:SF6">
    <property type="entry name" value="LARGE RIBOSOMAL SUBUNIT PROTEIN UL4M"/>
    <property type="match status" value="1"/>
</dbReference>
<evidence type="ECO:0000313" key="9">
    <source>
        <dbReference type="EMBL" id="OLU45077.1"/>
    </source>
</evidence>
<dbReference type="STRING" id="1702221.AALO17_04480"/>
<dbReference type="PATRIC" id="fig|1702221.3.peg.431"/>
<dbReference type="EMBL" id="CP011391">
    <property type="protein sequence ID" value="AMK53582.1"/>
    <property type="molecule type" value="Genomic_DNA"/>
</dbReference>
<evidence type="ECO:0000256" key="6">
    <source>
        <dbReference type="HAMAP-Rule" id="MF_01328"/>
    </source>
</evidence>
<evidence type="ECO:0000256" key="5">
    <source>
        <dbReference type="ARBA" id="ARBA00035244"/>
    </source>
</evidence>
<dbReference type="EMBL" id="MPJZ01000053">
    <property type="protein sequence ID" value="OLU45077.1"/>
    <property type="molecule type" value="Genomic_DNA"/>
</dbReference>
<reference evidence="9 11" key="2">
    <citation type="submission" date="2016-11" db="EMBL/GenBank/DDBJ databases">
        <title>Description of two novel members of the family Erysipelotrichaceae: Ileibacterium lipovorans gen. nov., sp. nov. and Dubosiella newyorkensis, gen. nov., sp. nov.</title>
        <authorList>
            <person name="Cox L.M."/>
            <person name="Sohn J."/>
            <person name="Tyrrell K.L."/>
            <person name="Citron D.M."/>
            <person name="Lawson P.A."/>
            <person name="Patel N.B."/>
            <person name="Iizumi T."/>
            <person name="Perez-Perez G.I."/>
            <person name="Goldstein E.J."/>
            <person name="Blaser M.J."/>
        </authorList>
    </citation>
    <scope>NUCLEOTIDE SEQUENCE [LARGE SCALE GENOMIC DNA]</scope>
    <source>
        <strain evidence="9 11">NYU-BL-K8</strain>
    </source>
</reference>
<dbReference type="SUPFAM" id="SSF52166">
    <property type="entry name" value="Ribosomal protein L4"/>
    <property type="match status" value="1"/>
</dbReference>
<dbReference type="Proteomes" id="UP000069771">
    <property type="component" value="Chromosome"/>
</dbReference>
<dbReference type="GeneID" id="78477299"/>
<dbReference type="GO" id="GO:0005840">
    <property type="term" value="C:ribosome"/>
    <property type="evidence" value="ECO:0007669"/>
    <property type="project" value="UniProtKB-KW"/>
</dbReference>
<keyword evidence="6" id="KW-0699">rRNA-binding</keyword>
<dbReference type="KEGG" id="fro:AALO17_04480"/>
<keyword evidence="6" id="KW-0694">RNA-binding</keyword>
<evidence type="ECO:0000313" key="10">
    <source>
        <dbReference type="Proteomes" id="UP000069771"/>
    </source>
</evidence>
<keyword evidence="3 6" id="KW-0689">Ribosomal protein</keyword>
<dbReference type="OrthoDB" id="9803201at2"/>
<sequence length="209" mass="22726">MAQIDVINRKGEVVGSIELNDAVFAIEPNQQALFDAIIMQQAGKRQGTAATKGRSQVSGGGRKPYRQKGTGRARQGSIRAPQYRGGGTVFGATPRDYSYKINKKVRRLALKSALSEKLAEEAFGVMDNLVMDAPKTKDFKAIVEAIQAPKKTLFIVGMEEDTDNAYMSSRNLPGISMMNSNGINVYDLVNANRIVLTEAAVKEIEEALA</sequence>
<keyword evidence="4 6" id="KW-0687">Ribonucleoprotein</keyword>
<dbReference type="InterPro" id="IPR023574">
    <property type="entry name" value="Ribosomal_uL4_dom_sf"/>
</dbReference>
<proteinExistence type="inferred from homology"/>
<dbReference type="AlphaFoldDB" id="A0A140DSF5"/>
<dbReference type="GO" id="GO:0019843">
    <property type="term" value="F:rRNA binding"/>
    <property type="evidence" value="ECO:0007669"/>
    <property type="project" value="UniProtKB-UniRule"/>
</dbReference>
<name>A0A140DSF5_9FIRM</name>
<dbReference type="HAMAP" id="MF_01328_B">
    <property type="entry name" value="Ribosomal_uL4_B"/>
    <property type="match status" value="1"/>
</dbReference>
<dbReference type="PANTHER" id="PTHR10746">
    <property type="entry name" value="50S RIBOSOMAL PROTEIN L4"/>
    <property type="match status" value="1"/>
</dbReference>
<dbReference type="GO" id="GO:0003735">
    <property type="term" value="F:structural constituent of ribosome"/>
    <property type="evidence" value="ECO:0007669"/>
    <property type="project" value="InterPro"/>
</dbReference>
<accession>A0A140DSF5</accession>
<comment type="subunit">
    <text evidence="2 6">Part of the 50S ribosomal subunit.</text>
</comment>
<evidence type="ECO:0000256" key="3">
    <source>
        <dbReference type="ARBA" id="ARBA00022980"/>
    </source>
</evidence>
<feature type="region of interest" description="Disordered" evidence="7">
    <location>
        <begin position="45"/>
        <end position="85"/>
    </location>
</feature>
<organism evidence="8 10">
    <name type="scientific">Faecalibaculum rodentium</name>
    <dbReference type="NCBI Taxonomy" id="1702221"/>
    <lineage>
        <taxon>Bacteria</taxon>
        <taxon>Bacillati</taxon>
        <taxon>Bacillota</taxon>
        <taxon>Erysipelotrichia</taxon>
        <taxon>Erysipelotrichales</taxon>
        <taxon>Erysipelotrichaceae</taxon>
        <taxon>Faecalibaculum</taxon>
    </lineage>
</organism>
<comment type="similarity">
    <text evidence="1 6">Belongs to the universal ribosomal protein uL4 family.</text>
</comment>
<dbReference type="InterPro" id="IPR013005">
    <property type="entry name" value="Ribosomal_uL4-like"/>
</dbReference>
<evidence type="ECO:0000256" key="7">
    <source>
        <dbReference type="SAM" id="MobiDB-lite"/>
    </source>
</evidence>
<keyword evidence="10" id="KW-1185">Reference proteome</keyword>